<organism evidence="1">
    <name type="scientific">marine sediment metagenome</name>
    <dbReference type="NCBI Taxonomy" id="412755"/>
    <lineage>
        <taxon>unclassified sequences</taxon>
        <taxon>metagenomes</taxon>
        <taxon>ecological metagenomes</taxon>
    </lineage>
</organism>
<dbReference type="AlphaFoldDB" id="A0A0F8WJR1"/>
<dbReference type="EMBL" id="LAZR01069067">
    <property type="protein sequence ID" value="KKK48430.1"/>
    <property type="molecule type" value="Genomic_DNA"/>
</dbReference>
<evidence type="ECO:0008006" key="2">
    <source>
        <dbReference type="Google" id="ProtNLM"/>
    </source>
</evidence>
<gene>
    <name evidence="1" type="ORF">LCGC14_3145210</name>
</gene>
<proteinExistence type="predicted"/>
<accession>A0A0F8WJR1</accession>
<name>A0A0F8WJR1_9ZZZZ</name>
<reference evidence="1" key="1">
    <citation type="journal article" date="2015" name="Nature">
        <title>Complex archaea that bridge the gap between prokaryotes and eukaryotes.</title>
        <authorList>
            <person name="Spang A."/>
            <person name="Saw J.H."/>
            <person name="Jorgensen S.L."/>
            <person name="Zaremba-Niedzwiedzka K."/>
            <person name="Martijn J."/>
            <person name="Lind A.E."/>
            <person name="van Eijk R."/>
            <person name="Schleper C."/>
            <person name="Guy L."/>
            <person name="Ettema T.J."/>
        </authorList>
    </citation>
    <scope>NUCLEOTIDE SEQUENCE</scope>
</reference>
<feature type="non-terminal residue" evidence="1">
    <location>
        <position position="1"/>
    </location>
</feature>
<sequence>FVRITGKPDIVDMLFRQIPHELFEQVKDIEFNIDLLYQYPSKFIGGMNTRFYVLVDEDDKIKGVLWAFINILMETIQVKVLSIDKEYQNGEALEATLDFIKSWQADNENLKIQCVTKRPNAYRRAGWKDSKSVILEI</sequence>
<comment type="caution">
    <text evidence="1">The sequence shown here is derived from an EMBL/GenBank/DDBJ whole genome shotgun (WGS) entry which is preliminary data.</text>
</comment>
<evidence type="ECO:0000313" key="1">
    <source>
        <dbReference type="EMBL" id="KKK48430.1"/>
    </source>
</evidence>
<protein>
    <recommendedName>
        <fullName evidence="2">N-acetyltransferase domain-containing protein</fullName>
    </recommendedName>
</protein>